<dbReference type="Proteomes" id="UP001596003">
    <property type="component" value="Unassembled WGS sequence"/>
</dbReference>
<accession>A0ABV8Z8I9</accession>
<gene>
    <name evidence="1" type="ORF">ACFO3N_00955</name>
</gene>
<comment type="caution">
    <text evidence="1">The sequence shown here is derived from an EMBL/GenBank/DDBJ whole genome shotgun (WGS) entry which is preliminary data.</text>
</comment>
<reference evidence="2" key="1">
    <citation type="journal article" date="2019" name="Int. J. Syst. Evol. Microbiol.">
        <title>The Global Catalogue of Microorganisms (GCM) 10K type strain sequencing project: providing services to taxonomists for standard genome sequencing and annotation.</title>
        <authorList>
            <consortium name="The Broad Institute Genomics Platform"/>
            <consortium name="The Broad Institute Genome Sequencing Center for Infectious Disease"/>
            <person name="Wu L."/>
            <person name="Ma J."/>
        </authorList>
    </citation>
    <scope>NUCLEOTIDE SEQUENCE [LARGE SCALE GENOMIC DNA]</scope>
    <source>
        <strain evidence="2">NBRC 103627</strain>
    </source>
</reference>
<name>A0ABV8Z8I9_9FLAO</name>
<dbReference type="RefSeq" id="WP_379794865.1">
    <property type="nucleotide sequence ID" value="NZ_JBHSFY010000001.1"/>
</dbReference>
<evidence type="ECO:0000313" key="1">
    <source>
        <dbReference type="EMBL" id="MFC4475626.1"/>
    </source>
</evidence>
<organism evidence="1 2">
    <name type="scientific">Flavobacterium chungangensis</name>
    <dbReference type="NCBI Taxonomy" id="2708132"/>
    <lineage>
        <taxon>Bacteria</taxon>
        <taxon>Pseudomonadati</taxon>
        <taxon>Bacteroidota</taxon>
        <taxon>Flavobacteriia</taxon>
        <taxon>Flavobacteriales</taxon>
        <taxon>Flavobacteriaceae</taxon>
        <taxon>Flavobacterium</taxon>
    </lineage>
</organism>
<protein>
    <recommendedName>
        <fullName evidence="3">Lipoprotein</fullName>
    </recommendedName>
</protein>
<sequence length="349" mass="40985">MKNLINKMKFNAIIWVVIIGLALQLSSCAKEKKEQAKTKDKEIIASDTVFDRKSPYYFFIQKNHPEALSHELVYFKVEDIDLDGKQEAIVALGKLDKEDENNTEINQIFLLRKDNGIIESLYDFEKFCYSIYNIGLVSLQGKKEKCICLYTKNYTRASGFHLFELLNNKVINLCSRLSFSRYINNYLVDNDKDGKYDGYEQFLTYTYALFYDVTRSYVFKKGDFKWSKTHVEISPDYPDAIDKILLQYISLRSLNLGESKEVNQRLKLICIDQNASSIEWNKAIWGKGYEYTYLNIGGQIKFEIQEGTYTTIATYIDEDQKIYQCQFELKKYSNRWRIRKVTITKDGEK</sequence>
<evidence type="ECO:0008006" key="3">
    <source>
        <dbReference type="Google" id="ProtNLM"/>
    </source>
</evidence>
<keyword evidence="2" id="KW-1185">Reference proteome</keyword>
<dbReference type="EMBL" id="JBHSFY010000001">
    <property type="protein sequence ID" value="MFC4475626.1"/>
    <property type="molecule type" value="Genomic_DNA"/>
</dbReference>
<evidence type="ECO:0000313" key="2">
    <source>
        <dbReference type="Proteomes" id="UP001596003"/>
    </source>
</evidence>
<proteinExistence type="predicted"/>